<sequence>MTSYSTSEREYFYNELIFRKRSLRKDEADFPEDIQFLPERMMNECAALRYIKENTTIPVPEVIEFSQKDGSCTLITKIIPGVMLEDVEDSKRQAVIEAVNQQMKSEILPQLHKLTRQEIGSVDIDIPVYPPSIVLTAYPHTSWNRITCKDSKFVFCHNDLSGHNILLDPETYKIVGIVDWKYSGFFPSWFEEELWRERFNDRDLARREAHIQRVYDFFQRQKVSISNEVVS</sequence>
<comment type="caution">
    <text evidence="1">The sequence shown here is derived from an EMBL/GenBank/DDBJ whole genome shotgun (WGS) entry which is preliminary data.</text>
</comment>
<organism evidence="1 2">
    <name type="scientific">Aureobasidium pullulans</name>
    <name type="common">Black yeast</name>
    <name type="synonym">Pullularia pullulans</name>
    <dbReference type="NCBI Taxonomy" id="5580"/>
    <lineage>
        <taxon>Eukaryota</taxon>
        <taxon>Fungi</taxon>
        <taxon>Dikarya</taxon>
        <taxon>Ascomycota</taxon>
        <taxon>Pezizomycotina</taxon>
        <taxon>Dothideomycetes</taxon>
        <taxon>Dothideomycetidae</taxon>
        <taxon>Dothideales</taxon>
        <taxon>Saccotheciaceae</taxon>
        <taxon>Aureobasidium</taxon>
    </lineage>
</organism>
<keyword evidence="2" id="KW-1185">Reference proteome</keyword>
<dbReference type="EMBL" id="JASGXD010000006">
    <property type="protein sequence ID" value="KAK6005153.1"/>
    <property type="molecule type" value="Genomic_DNA"/>
</dbReference>
<protein>
    <recommendedName>
        <fullName evidence="3">Aminoglycoside phosphotransferase domain-containing protein</fullName>
    </recommendedName>
</protein>
<accession>A0ABR0TL39</accession>
<dbReference type="InterPro" id="IPR051678">
    <property type="entry name" value="AGP_Transferase"/>
</dbReference>
<dbReference type="InterPro" id="IPR011009">
    <property type="entry name" value="Kinase-like_dom_sf"/>
</dbReference>
<dbReference type="Gene3D" id="3.90.1200.10">
    <property type="match status" value="1"/>
</dbReference>
<name>A0ABR0TL39_AURPU</name>
<dbReference type="PANTHER" id="PTHR21310">
    <property type="entry name" value="AMINOGLYCOSIDE PHOSPHOTRANSFERASE-RELATED-RELATED"/>
    <property type="match status" value="1"/>
</dbReference>
<dbReference type="Proteomes" id="UP001341245">
    <property type="component" value="Unassembled WGS sequence"/>
</dbReference>
<evidence type="ECO:0000313" key="2">
    <source>
        <dbReference type="Proteomes" id="UP001341245"/>
    </source>
</evidence>
<evidence type="ECO:0008006" key="3">
    <source>
        <dbReference type="Google" id="ProtNLM"/>
    </source>
</evidence>
<dbReference type="PANTHER" id="PTHR21310:SF15">
    <property type="entry name" value="AMINOGLYCOSIDE PHOSPHOTRANSFERASE DOMAIN-CONTAINING PROTEIN"/>
    <property type="match status" value="1"/>
</dbReference>
<gene>
    <name evidence="1" type="ORF">QM012_007932</name>
</gene>
<evidence type="ECO:0000313" key="1">
    <source>
        <dbReference type="EMBL" id="KAK6005153.1"/>
    </source>
</evidence>
<dbReference type="SUPFAM" id="SSF56112">
    <property type="entry name" value="Protein kinase-like (PK-like)"/>
    <property type="match status" value="1"/>
</dbReference>
<reference evidence="1 2" key="1">
    <citation type="submission" date="2023-11" db="EMBL/GenBank/DDBJ databases">
        <title>Draft genome sequence and annotation of the polyextremotolerant black yeast-like fungus Aureobasidium pullulans NRRL 62042.</title>
        <authorList>
            <person name="Dielentheis-Frenken M.R.E."/>
            <person name="Wibberg D."/>
            <person name="Blank L.M."/>
            <person name="Tiso T."/>
        </authorList>
    </citation>
    <scope>NUCLEOTIDE SEQUENCE [LARGE SCALE GENOMIC DNA]</scope>
    <source>
        <strain evidence="1 2">NRRL 62042</strain>
    </source>
</reference>
<proteinExistence type="predicted"/>
<dbReference type="Pfam" id="PF01633">
    <property type="entry name" value="Choline_kinase"/>
    <property type="match status" value="1"/>
</dbReference>
<dbReference type="CDD" id="cd05120">
    <property type="entry name" value="APH_ChoK_like"/>
    <property type="match status" value="1"/>
</dbReference>